<organism evidence="2 3">
    <name type="scientific">Hymenobacter negativus</name>
    <dbReference type="NCBI Taxonomy" id="2795026"/>
    <lineage>
        <taxon>Bacteria</taxon>
        <taxon>Pseudomonadati</taxon>
        <taxon>Bacteroidota</taxon>
        <taxon>Cytophagia</taxon>
        <taxon>Cytophagales</taxon>
        <taxon>Hymenobacteraceae</taxon>
        <taxon>Hymenobacter</taxon>
    </lineage>
</organism>
<gene>
    <name evidence="2" type="ORF">I7X13_05115</name>
</gene>
<keyword evidence="3" id="KW-1185">Reference proteome</keyword>
<accession>A0ABS0Q454</accession>
<dbReference type="PROSITE" id="PS51257">
    <property type="entry name" value="PROKAR_LIPOPROTEIN"/>
    <property type="match status" value="1"/>
</dbReference>
<feature type="chain" id="PRO_5045676464" description="DUF481 domain-containing protein" evidence="1">
    <location>
        <begin position="25"/>
        <end position="259"/>
    </location>
</feature>
<feature type="signal peptide" evidence="1">
    <location>
        <begin position="1"/>
        <end position="24"/>
    </location>
</feature>
<protein>
    <recommendedName>
        <fullName evidence="4">DUF481 domain-containing protein</fullName>
    </recommendedName>
</protein>
<comment type="caution">
    <text evidence="2">The sequence shown here is derived from an EMBL/GenBank/DDBJ whole genome shotgun (WGS) entry which is preliminary data.</text>
</comment>
<name>A0ABS0Q454_9BACT</name>
<evidence type="ECO:0008006" key="4">
    <source>
        <dbReference type="Google" id="ProtNLM"/>
    </source>
</evidence>
<proteinExistence type="predicted"/>
<dbReference type="Proteomes" id="UP000625631">
    <property type="component" value="Unassembled WGS sequence"/>
</dbReference>
<reference evidence="2 3" key="1">
    <citation type="submission" date="2020-12" db="EMBL/GenBank/DDBJ databases">
        <title>Hymenobacter sp.</title>
        <authorList>
            <person name="Kim M.K."/>
        </authorList>
    </citation>
    <scope>NUCLEOTIDE SEQUENCE [LARGE SCALE GENOMIC DNA]</scope>
    <source>
        <strain evidence="2 3">BT442</strain>
    </source>
</reference>
<sequence length="259" mass="27651">MSLRYSFALLPVVGAALLTSCAVYVPTVPSTPLVTKAGDVEVTAAVRGLSSLEVGGAWSPAAHVVVTGETALMVSNGSETSNGNTWEYTSVHKQAGVGVGTYRLVGAEQKVYLGAIGGFGLAKANVYDPHADDLIIPIFGKRPTTYFEANYQRYYGQLYAAHLGEVVSYGASARGTFVHYSQLQRNYEAIASPTSFFIEPTLFLRAGRGPLQFQGTLGFSIPTHVDAGSESQRNLSPVSMLISAGVVLRPQLFRHRADD</sequence>
<keyword evidence="1" id="KW-0732">Signal</keyword>
<dbReference type="EMBL" id="JAEDAE010000002">
    <property type="protein sequence ID" value="MBH8557415.1"/>
    <property type="molecule type" value="Genomic_DNA"/>
</dbReference>
<evidence type="ECO:0000313" key="2">
    <source>
        <dbReference type="EMBL" id="MBH8557415.1"/>
    </source>
</evidence>
<evidence type="ECO:0000313" key="3">
    <source>
        <dbReference type="Proteomes" id="UP000625631"/>
    </source>
</evidence>
<evidence type="ECO:0000256" key="1">
    <source>
        <dbReference type="SAM" id="SignalP"/>
    </source>
</evidence>
<dbReference type="RefSeq" id="WP_198067113.1">
    <property type="nucleotide sequence ID" value="NZ_JAEDAD010000001.1"/>
</dbReference>